<keyword evidence="3" id="KW-1185">Reference proteome</keyword>
<dbReference type="SUPFAM" id="SSF52833">
    <property type="entry name" value="Thioredoxin-like"/>
    <property type="match status" value="1"/>
</dbReference>
<evidence type="ECO:0000313" key="2">
    <source>
        <dbReference type="EMBL" id="KGP91749.1"/>
    </source>
</evidence>
<dbReference type="Pfam" id="PF00462">
    <property type="entry name" value="Glutaredoxin"/>
    <property type="match status" value="1"/>
</dbReference>
<dbReference type="InterPro" id="IPR036249">
    <property type="entry name" value="Thioredoxin-like_sf"/>
</dbReference>
<feature type="domain" description="Glutaredoxin" evidence="1">
    <location>
        <begin position="7"/>
        <end position="65"/>
    </location>
</feature>
<organism evidence="2 3">
    <name type="scientific">Pontibacillus chungwhensis BH030062</name>
    <dbReference type="NCBI Taxonomy" id="1385513"/>
    <lineage>
        <taxon>Bacteria</taxon>
        <taxon>Bacillati</taxon>
        <taxon>Bacillota</taxon>
        <taxon>Bacilli</taxon>
        <taxon>Bacillales</taxon>
        <taxon>Bacillaceae</taxon>
        <taxon>Pontibacillus</taxon>
    </lineage>
</organism>
<protein>
    <recommendedName>
        <fullName evidence="1">Glutaredoxin domain-containing protein</fullName>
    </recommendedName>
</protein>
<dbReference type="AlphaFoldDB" id="A0A0A2UV00"/>
<dbReference type="PROSITE" id="PS51354">
    <property type="entry name" value="GLUTAREDOXIN_2"/>
    <property type="match status" value="1"/>
</dbReference>
<dbReference type="Proteomes" id="UP000030153">
    <property type="component" value="Unassembled WGS sequence"/>
</dbReference>
<evidence type="ECO:0000259" key="1">
    <source>
        <dbReference type="Pfam" id="PF00462"/>
    </source>
</evidence>
<proteinExistence type="predicted"/>
<reference evidence="2 3" key="1">
    <citation type="submission" date="2013-08" db="EMBL/GenBank/DDBJ databases">
        <title>Genome of Pontibacillus chungwhensis.</title>
        <authorList>
            <person name="Wang Q."/>
            <person name="Wang G."/>
        </authorList>
    </citation>
    <scope>NUCLEOTIDE SEQUENCE [LARGE SCALE GENOMIC DNA]</scope>
    <source>
        <strain evidence="2 3">BH030062</strain>
    </source>
</reference>
<dbReference type="InterPro" id="IPR002109">
    <property type="entry name" value="Glutaredoxin"/>
</dbReference>
<evidence type="ECO:0000313" key="3">
    <source>
        <dbReference type="Proteomes" id="UP000030153"/>
    </source>
</evidence>
<accession>A0A0A2UV00</accession>
<dbReference type="STRING" id="1385513.N780_18465"/>
<dbReference type="RefSeq" id="WP_036782459.1">
    <property type="nucleotide sequence ID" value="NZ_AVBG01000005.1"/>
</dbReference>
<name>A0A0A2UV00_9BACI</name>
<dbReference type="EMBL" id="AVBG01000005">
    <property type="protein sequence ID" value="KGP91749.1"/>
    <property type="molecule type" value="Genomic_DNA"/>
</dbReference>
<gene>
    <name evidence="2" type="ORF">N780_18465</name>
</gene>
<dbReference type="Gene3D" id="3.40.30.10">
    <property type="entry name" value="Glutaredoxin"/>
    <property type="match status" value="1"/>
</dbReference>
<sequence length="89" mass="10108">MGNKAIYIYTRSGCEESQSLKKYLSRDQIPYHEIDISRSHDLESELLGLTGTTITPAIIVDQRSIFGKKKRAVFSGYVTNKSNIKRVIQ</sequence>
<dbReference type="OrthoDB" id="2970112at2"/>
<dbReference type="eggNOG" id="ENOG5032WZ0">
    <property type="taxonomic scope" value="Bacteria"/>
</dbReference>
<comment type="caution">
    <text evidence="2">The sequence shown here is derived from an EMBL/GenBank/DDBJ whole genome shotgun (WGS) entry which is preliminary data.</text>
</comment>